<reference evidence="1" key="1">
    <citation type="submission" date="2022-02" db="EMBL/GenBank/DDBJ databases">
        <title>Plant Genome Project.</title>
        <authorList>
            <person name="Zhang R.-G."/>
        </authorList>
    </citation>
    <scope>NUCLEOTIDE SEQUENCE</scope>
    <source>
        <strain evidence="1">AT1</strain>
    </source>
</reference>
<proteinExistence type="predicted"/>
<name>A0ACC0M4Y7_RHOML</name>
<evidence type="ECO:0000313" key="2">
    <source>
        <dbReference type="Proteomes" id="UP001062846"/>
    </source>
</evidence>
<keyword evidence="2" id="KW-1185">Reference proteome</keyword>
<comment type="caution">
    <text evidence="1">The sequence shown here is derived from an EMBL/GenBank/DDBJ whole genome shotgun (WGS) entry which is preliminary data.</text>
</comment>
<dbReference type="Proteomes" id="UP001062846">
    <property type="component" value="Chromosome 10"/>
</dbReference>
<accession>A0ACC0M4Y7</accession>
<organism evidence="1 2">
    <name type="scientific">Rhododendron molle</name>
    <name type="common">Chinese azalea</name>
    <name type="synonym">Azalea mollis</name>
    <dbReference type="NCBI Taxonomy" id="49168"/>
    <lineage>
        <taxon>Eukaryota</taxon>
        <taxon>Viridiplantae</taxon>
        <taxon>Streptophyta</taxon>
        <taxon>Embryophyta</taxon>
        <taxon>Tracheophyta</taxon>
        <taxon>Spermatophyta</taxon>
        <taxon>Magnoliopsida</taxon>
        <taxon>eudicotyledons</taxon>
        <taxon>Gunneridae</taxon>
        <taxon>Pentapetalae</taxon>
        <taxon>asterids</taxon>
        <taxon>Ericales</taxon>
        <taxon>Ericaceae</taxon>
        <taxon>Ericoideae</taxon>
        <taxon>Rhodoreae</taxon>
        <taxon>Rhododendron</taxon>
    </lineage>
</organism>
<evidence type="ECO:0000313" key="1">
    <source>
        <dbReference type="EMBL" id="KAI8535639.1"/>
    </source>
</evidence>
<dbReference type="EMBL" id="CM046397">
    <property type="protein sequence ID" value="KAI8535639.1"/>
    <property type="molecule type" value="Genomic_DNA"/>
</dbReference>
<sequence length="97" mass="11002">MPMEIHQLVLVANPKEIDDELTSQQGGIPQREHQCIIQEDFRIATSLPLSKEASPEGNTNASLRKIFEGTVLWPMEIHQLALASYLKEIDDKFTTQQ</sequence>
<gene>
    <name evidence="1" type="ORF">RHMOL_Rhmol10G0189400</name>
</gene>
<protein>
    <submittedName>
        <fullName evidence="1">Uncharacterized protein</fullName>
    </submittedName>
</protein>